<dbReference type="SUPFAM" id="SSF56645">
    <property type="entry name" value="Acyl-CoA dehydrogenase NM domain-like"/>
    <property type="match status" value="1"/>
</dbReference>
<dbReference type="InterPro" id="IPR013786">
    <property type="entry name" value="AcylCoA_DH/ox_N"/>
</dbReference>
<feature type="domain" description="Acyl-CoA dehydrogenase C-terminal" evidence="4">
    <location>
        <begin position="313"/>
        <end position="447"/>
    </location>
</feature>
<dbReference type="InterPro" id="IPR023922">
    <property type="entry name" value="S04_starv_induced_SfnB"/>
</dbReference>
<dbReference type="InterPro" id="IPR050741">
    <property type="entry name" value="Acyl-CoA_dehydrogenase"/>
</dbReference>
<dbReference type="InterPro" id="IPR009100">
    <property type="entry name" value="AcylCoA_DH/oxidase_NM_dom_sf"/>
</dbReference>
<evidence type="ECO:0000313" key="6">
    <source>
        <dbReference type="Proteomes" id="UP000004535"/>
    </source>
</evidence>
<protein>
    <submittedName>
        <fullName evidence="5">Acyl-CoA dehydrogenase, type 2, C-domain</fullName>
    </submittedName>
</protein>
<dbReference type="GO" id="GO:0003995">
    <property type="term" value="F:acyl-CoA dehydrogenase activity"/>
    <property type="evidence" value="ECO:0007669"/>
    <property type="project" value="TreeGrafter"/>
</dbReference>
<dbReference type="Pfam" id="PF08028">
    <property type="entry name" value="Acyl-CoA_dh_2"/>
    <property type="match status" value="1"/>
</dbReference>
<evidence type="ECO:0000259" key="4">
    <source>
        <dbReference type="Pfam" id="PF08028"/>
    </source>
</evidence>
<feature type="domain" description="Acyl-CoA dehydrogenase/oxidase N-terminal" evidence="3">
    <location>
        <begin position="93"/>
        <end position="193"/>
    </location>
</feature>
<dbReference type="GO" id="GO:0005737">
    <property type="term" value="C:cytoplasm"/>
    <property type="evidence" value="ECO:0007669"/>
    <property type="project" value="TreeGrafter"/>
</dbReference>
<dbReference type="Gene3D" id="1.20.140.10">
    <property type="entry name" value="Butyryl-CoA Dehydrogenase, subunit A, domain 3"/>
    <property type="match status" value="1"/>
</dbReference>
<dbReference type="NCBIfam" id="TIGR04022">
    <property type="entry name" value="sulfur_SfnB"/>
    <property type="match status" value="1"/>
</dbReference>
<comment type="caution">
    <text evidence="5">The sequence shown here is derived from an EMBL/GenBank/DDBJ whole genome shotgun (WGS) entry which is preliminary data.</text>
</comment>
<accession>B9BHJ0</accession>
<dbReference type="InterPro" id="IPR013107">
    <property type="entry name" value="Acyl-CoA_DH_C"/>
</dbReference>
<evidence type="ECO:0000256" key="2">
    <source>
        <dbReference type="ARBA" id="ARBA00049661"/>
    </source>
</evidence>
<evidence type="ECO:0000259" key="3">
    <source>
        <dbReference type="Pfam" id="PF02771"/>
    </source>
</evidence>
<proteinExistence type="inferred from homology"/>
<dbReference type="EMBL" id="ACFC01000001">
    <property type="protein sequence ID" value="EEE09173.1"/>
    <property type="molecule type" value="Genomic_DNA"/>
</dbReference>
<keyword evidence="1" id="KW-0560">Oxidoreductase</keyword>
<dbReference type="InterPro" id="IPR046373">
    <property type="entry name" value="Acyl-CoA_Oxase/DH_mid-dom_sf"/>
</dbReference>
<evidence type="ECO:0000256" key="1">
    <source>
        <dbReference type="ARBA" id="ARBA00023002"/>
    </source>
</evidence>
<dbReference type="Gene3D" id="2.40.110.10">
    <property type="entry name" value="Butyryl-CoA Dehydrogenase, subunit A, domain 2"/>
    <property type="match status" value="1"/>
</dbReference>
<comment type="similarity">
    <text evidence="2">Belongs to the HpaH/HsaA monooxygenase family.</text>
</comment>
<dbReference type="SUPFAM" id="SSF47203">
    <property type="entry name" value="Acyl-CoA dehydrogenase C-terminal domain-like"/>
    <property type="match status" value="1"/>
</dbReference>
<dbReference type="PANTHER" id="PTHR48083:SF19">
    <property type="entry name" value="FLAVIN-DEPENDENT MONOOXYGENASE, OXYGENASE SUBUNIT HSAA"/>
    <property type="match status" value="1"/>
</dbReference>
<evidence type="ECO:0000313" key="5">
    <source>
        <dbReference type="EMBL" id="EEE09173.1"/>
    </source>
</evidence>
<name>B9BHJ0_9BURK</name>
<sequence>MTRALRAAATLEQRLRRHGAQADGSLSFVIRTNIVTTIARLAVPTRAARLKAFPIRQECPMSDTSATIHEPPADTQAQTARVIADDAQAIAAAHALAQRLAAGAADRDRERRLPYDEIEWFSQSGLWAITVPKAYGGAGVSHLTLTEVVKIVAAADASLGQLPQNHFGLVDVIALTGTDAQKRYFFGEVLRGKRFGNGFSEKGTKHVLDLKTRVRRDGDDYVVDGTKFYSTGALFAHYVPVLGLDDAQRAWLAYVPQPARGLTVIDDWSGFGQRTTASGTVVLDGVRVPASHVLPAHRVSDEPTLNGPLSQIIQAAIDAGIAKAAIDDTLAFVRTRTRPWVDSGVERASDDPLLLREVGRLHIELHAAEALLERAARTLDEIRARGTVTDDDVARASVAVGEAKVLTTEIALRAGEKLFELAGTQSTLAEHGLDRHWRNARTHTLHDPVRWKYHLVGNYYLNGVRPARHAWN</sequence>
<dbReference type="InterPro" id="IPR037069">
    <property type="entry name" value="AcylCoA_DH/ox_N_sf"/>
</dbReference>
<reference evidence="5 6" key="1">
    <citation type="journal article" date="2012" name="J. Bacteriol.">
        <title>Draft Genome Sequence Determination for Cystic Fibrosis and Chronic Granulomatous Disease Burkholderia multivorans Isolates.</title>
        <authorList>
            <person name="Varga J.J."/>
            <person name="Losada L."/>
            <person name="Zelazny A.M."/>
            <person name="Brinkac L."/>
            <person name="Harkins D."/>
            <person name="Radune D."/>
            <person name="Hostetler J."/>
            <person name="Sampaio E.P."/>
            <person name="Ronning C.M."/>
            <person name="Nierman W.C."/>
            <person name="Greenberg D.E."/>
            <person name="Holland S.M."/>
            <person name="Goldberg J.B."/>
        </authorList>
    </citation>
    <scope>NUCLEOTIDE SEQUENCE [LARGE SCALE GENOMIC DNA]</scope>
    <source>
        <strain evidence="5 6">CGD2</strain>
    </source>
</reference>
<dbReference type="GO" id="GO:0033539">
    <property type="term" value="P:fatty acid beta-oxidation using acyl-CoA dehydrogenase"/>
    <property type="evidence" value="ECO:0007669"/>
    <property type="project" value="TreeGrafter"/>
</dbReference>
<dbReference type="CDD" id="cd01163">
    <property type="entry name" value="DszC"/>
    <property type="match status" value="1"/>
</dbReference>
<gene>
    <name evidence="5" type="ORF">BURMUCGD2_4545</name>
</gene>
<dbReference type="PANTHER" id="PTHR48083">
    <property type="entry name" value="MEDIUM-CHAIN SPECIFIC ACYL-COA DEHYDROGENASE, MITOCHONDRIAL-RELATED"/>
    <property type="match status" value="1"/>
</dbReference>
<organism evidence="5 6">
    <name type="scientific">Burkholderia multivorans CGD2</name>
    <dbReference type="NCBI Taxonomy" id="513052"/>
    <lineage>
        <taxon>Bacteria</taxon>
        <taxon>Pseudomonadati</taxon>
        <taxon>Pseudomonadota</taxon>
        <taxon>Betaproteobacteria</taxon>
        <taxon>Burkholderiales</taxon>
        <taxon>Burkholderiaceae</taxon>
        <taxon>Burkholderia</taxon>
        <taxon>Burkholderia cepacia complex</taxon>
    </lineage>
</organism>
<dbReference type="InterPro" id="IPR036250">
    <property type="entry name" value="AcylCo_DH-like_C"/>
</dbReference>
<dbReference type="GO" id="GO:0016712">
    <property type="term" value="F:oxidoreductase activity, acting on paired donors, with incorporation or reduction of molecular oxygen, reduced flavin or flavoprotein as one donor, and incorporation of one atom of oxygen"/>
    <property type="evidence" value="ECO:0007669"/>
    <property type="project" value="TreeGrafter"/>
</dbReference>
<dbReference type="Proteomes" id="UP000004535">
    <property type="component" value="Unassembled WGS sequence"/>
</dbReference>
<dbReference type="Pfam" id="PF02771">
    <property type="entry name" value="Acyl-CoA_dh_N"/>
    <property type="match status" value="1"/>
</dbReference>
<dbReference type="AlphaFoldDB" id="B9BHJ0"/>
<dbReference type="Gene3D" id="1.10.540.10">
    <property type="entry name" value="Acyl-CoA dehydrogenase/oxidase, N-terminal domain"/>
    <property type="match status" value="1"/>
</dbReference>
<dbReference type="GO" id="GO:0050660">
    <property type="term" value="F:flavin adenine dinucleotide binding"/>
    <property type="evidence" value="ECO:0007669"/>
    <property type="project" value="InterPro"/>
</dbReference>